<organism evidence="2">
    <name type="scientific">Amphimedon queenslandica</name>
    <name type="common">Sponge</name>
    <dbReference type="NCBI Taxonomy" id="400682"/>
    <lineage>
        <taxon>Eukaryota</taxon>
        <taxon>Metazoa</taxon>
        <taxon>Porifera</taxon>
        <taxon>Demospongiae</taxon>
        <taxon>Heteroscleromorpha</taxon>
        <taxon>Haplosclerida</taxon>
        <taxon>Niphatidae</taxon>
        <taxon>Amphimedon</taxon>
    </lineage>
</organism>
<reference evidence="2" key="1">
    <citation type="submission" date="2017-05" db="UniProtKB">
        <authorList>
            <consortium name="EnsemblMetazoa"/>
        </authorList>
    </citation>
    <scope>IDENTIFICATION</scope>
</reference>
<protein>
    <recommendedName>
        <fullName evidence="1">Integrase zinc-binding domain-containing protein</fullName>
    </recommendedName>
</protein>
<dbReference type="FunFam" id="1.10.340.70:FF:000003">
    <property type="entry name" value="Protein CBG25708"/>
    <property type="match status" value="1"/>
</dbReference>
<dbReference type="AlphaFoldDB" id="A0A1X7U996"/>
<dbReference type="Pfam" id="PF17921">
    <property type="entry name" value="Integrase_H2C2"/>
    <property type="match status" value="1"/>
</dbReference>
<dbReference type="eggNOG" id="KOG0017">
    <property type="taxonomic scope" value="Eukaryota"/>
</dbReference>
<dbReference type="InterPro" id="IPR041588">
    <property type="entry name" value="Integrase_H2C2"/>
</dbReference>
<feature type="domain" description="Integrase zinc-binding" evidence="1">
    <location>
        <begin position="78"/>
        <end position="128"/>
    </location>
</feature>
<name>A0A1X7U996_AMPQE</name>
<dbReference type="STRING" id="400682.A0A1X7U996"/>
<proteinExistence type="predicted"/>
<dbReference type="InParanoid" id="A0A1X7U996"/>
<evidence type="ECO:0000259" key="1">
    <source>
        <dbReference type="Pfam" id="PF17921"/>
    </source>
</evidence>
<dbReference type="EnsemblMetazoa" id="Aqu2.1.24335_001">
    <property type="protein sequence ID" value="Aqu2.1.24335_001"/>
    <property type="gene ID" value="Aqu2.1.24335"/>
</dbReference>
<dbReference type="OMA" id="MPENKEM"/>
<dbReference type="InterPro" id="IPR050951">
    <property type="entry name" value="Retrovirus_Pol_polyprotein"/>
</dbReference>
<dbReference type="PANTHER" id="PTHR37984">
    <property type="entry name" value="PROTEIN CBG26694"/>
    <property type="match status" value="1"/>
</dbReference>
<dbReference type="PANTHER" id="PTHR37984:SF13">
    <property type="entry name" value="RIBONUCLEASE H"/>
    <property type="match status" value="1"/>
</dbReference>
<dbReference type="Gene3D" id="1.10.340.70">
    <property type="match status" value="1"/>
</dbReference>
<accession>A0A1X7U996</accession>
<evidence type="ECO:0000313" key="2">
    <source>
        <dbReference type="EnsemblMetazoa" id="Aqu2.1.24335_001"/>
    </source>
</evidence>
<sequence>MPHDVVLLLNHILDTNVHASSIKEWTASHPVLSHVCKLVQTGWISEETSPALQPYFQCYFELSVIDGCLLRGSRVVIPPQGHPSLLSQLRDTHPGISRMKNFTQAYVWWPSLDKDMKDKVKQCVTCQISCPTPQQAPVHPWECPSSPRTRIHIVSSTSAEATIQVLRKLFATHGLPEQ</sequence>